<gene>
    <name evidence="3" type="ORF">FD04_GL000278</name>
</gene>
<evidence type="ECO:0000313" key="3">
    <source>
        <dbReference type="EMBL" id="KRK98546.1"/>
    </source>
</evidence>
<dbReference type="PATRIC" id="fig|1423776.4.peg.279"/>
<keyword evidence="1" id="KW-1133">Transmembrane helix</keyword>
<evidence type="ECO:0000313" key="4">
    <source>
        <dbReference type="Proteomes" id="UP000051160"/>
    </source>
</evidence>
<feature type="domain" description="DUF3955" evidence="2">
    <location>
        <begin position="6"/>
        <end position="56"/>
    </location>
</feature>
<dbReference type="Pfam" id="PF13127">
    <property type="entry name" value="DUF3955"/>
    <property type="match status" value="1"/>
</dbReference>
<comment type="caution">
    <text evidence="3">The sequence shown here is derived from an EMBL/GenBank/DDBJ whole genome shotgun (WGS) entry which is preliminary data.</text>
</comment>
<evidence type="ECO:0000256" key="1">
    <source>
        <dbReference type="SAM" id="Phobius"/>
    </source>
</evidence>
<keyword evidence="1" id="KW-0812">Transmembrane</keyword>
<name>A0A0R1M277_9LACO</name>
<proteinExistence type="predicted"/>
<protein>
    <recommendedName>
        <fullName evidence="2">DUF3955 domain-containing protein</fullName>
    </recommendedName>
</protein>
<dbReference type="EMBL" id="AZEE01000027">
    <property type="protein sequence ID" value="KRK98546.1"/>
    <property type="molecule type" value="Genomic_DNA"/>
</dbReference>
<evidence type="ECO:0000259" key="2">
    <source>
        <dbReference type="Pfam" id="PF13127"/>
    </source>
</evidence>
<keyword evidence="4" id="KW-1185">Reference proteome</keyword>
<accession>A0A0R1M277</accession>
<reference evidence="3 4" key="1">
    <citation type="journal article" date="2015" name="Genome Announc.">
        <title>Expanding the biotechnology potential of lactobacilli through comparative genomics of 213 strains and associated genera.</title>
        <authorList>
            <person name="Sun Z."/>
            <person name="Harris H.M."/>
            <person name="McCann A."/>
            <person name="Guo C."/>
            <person name="Argimon S."/>
            <person name="Zhang W."/>
            <person name="Yang X."/>
            <person name="Jeffery I.B."/>
            <person name="Cooney J.C."/>
            <person name="Kagawa T.F."/>
            <person name="Liu W."/>
            <person name="Song Y."/>
            <person name="Salvetti E."/>
            <person name="Wrobel A."/>
            <person name="Rasinkangas P."/>
            <person name="Parkhill J."/>
            <person name="Rea M.C."/>
            <person name="O'Sullivan O."/>
            <person name="Ritari J."/>
            <person name="Douillard F.P."/>
            <person name="Paul Ross R."/>
            <person name="Yang R."/>
            <person name="Briner A.E."/>
            <person name="Felis G.E."/>
            <person name="de Vos W.M."/>
            <person name="Barrangou R."/>
            <person name="Klaenhammer T.R."/>
            <person name="Caufield P.W."/>
            <person name="Cui Y."/>
            <person name="Zhang H."/>
            <person name="O'Toole P.W."/>
        </authorList>
    </citation>
    <scope>NUCLEOTIDE SEQUENCE [LARGE SCALE GENOMIC DNA]</scope>
    <source>
        <strain evidence="3 4">DSM 19909</strain>
    </source>
</reference>
<sequence length="67" mass="7506">MLLGGLLGLAIGIVCYTILWFSPATLDAQGFVQQPFYLVIIGDLAIFLGLVLILIRWVMMIIRRVKK</sequence>
<dbReference type="InterPro" id="IPR025016">
    <property type="entry name" value="DUF3955"/>
</dbReference>
<dbReference type="AlphaFoldDB" id="A0A0R1M277"/>
<feature type="transmembrane region" description="Helical" evidence="1">
    <location>
        <begin position="38"/>
        <end position="59"/>
    </location>
</feature>
<dbReference type="Proteomes" id="UP000051160">
    <property type="component" value="Unassembled WGS sequence"/>
</dbReference>
<keyword evidence="1" id="KW-0472">Membrane</keyword>
<organism evidence="3 4">
    <name type="scientific">Secundilactobacillus odoratitofui DSM 19909 = JCM 15043</name>
    <dbReference type="NCBI Taxonomy" id="1423776"/>
    <lineage>
        <taxon>Bacteria</taxon>
        <taxon>Bacillati</taxon>
        <taxon>Bacillota</taxon>
        <taxon>Bacilli</taxon>
        <taxon>Lactobacillales</taxon>
        <taxon>Lactobacillaceae</taxon>
        <taxon>Secundilactobacillus</taxon>
    </lineage>
</organism>